<reference evidence="3 4" key="1">
    <citation type="submission" date="2014-04" db="EMBL/GenBank/DDBJ databases">
        <authorList>
            <consortium name="DOE Joint Genome Institute"/>
            <person name="Kuo A."/>
            <person name="Tarkka M."/>
            <person name="Buscot F."/>
            <person name="Kohler A."/>
            <person name="Nagy L.G."/>
            <person name="Floudas D."/>
            <person name="Copeland A."/>
            <person name="Barry K.W."/>
            <person name="Cichocki N."/>
            <person name="Veneault-Fourrey C."/>
            <person name="LaButti K."/>
            <person name="Lindquist E.A."/>
            <person name="Lipzen A."/>
            <person name="Lundell T."/>
            <person name="Morin E."/>
            <person name="Murat C."/>
            <person name="Sun H."/>
            <person name="Tunlid A."/>
            <person name="Henrissat B."/>
            <person name="Grigoriev I.V."/>
            <person name="Hibbett D.S."/>
            <person name="Martin F."/>
            <person name="Nordberg H.P."/>
            <person name="Cantor M.N."/>
            <person name="Hua S.X."/>
        </authorList>
    </citation>
    <scope>NUCLEOTIDE SEQUENCE [LARGE SCALE GENOMIC DNA]</scope>
    <source>
        <strain evidence="3 4">F 1598</strain>
    </source>
</reference>
<dbReference type="AlphaFoldDB" id="A0A0C3B4L7"/>
<keyword evidence="1" id="KW-0175">Coiled coil</keyword>
<feature type="region of interest" description="Disordered" evidence="2">
    <location>
        <begin position="29"/>
        <end position="81"/>
    </location>
</feature>
<evidence type="ECO:0000313" key="4">
    <source>
        <dbReference type="Proteomes" id="UP000054166"/>
    </source>
</evidence>
<evidence type="ECO:0000256" key="1">
    <source>
        <dbReference type="SAM" id="Coils"/>
    </source>
</evidence>
<name>A0A0C3B4L7_PILCF</name>
<reference evidence="4" key="2">
    <citation type="submission" date="2015-01" db="EMBL/GenBank/DDBJ databases">
        <title>Evolutionary Origins and Diversification of the Mycorrhizal Mutualists.</title>
        <authorList>
            <consortium name="DOE Joint Genome Institute"/>
            <consortium name="Mycorrhizal Genomics Consortium"/>
            <person name="Kohler A."/>
            <person name="Kuo A."/>
            <person name="Nagy L.G."/>
            <person name="Floudas D."/>
            <person name="Copeland A."/>
            <person name="Barry K.W."/>
            <person name="Cichocki N."/>
            <person name="Veneault-Fourrey C."/>
            <person name="LaButti K."/>
            <person name="Lindquist E.A."/>
            <person name="Lipzen A."/>
            <person name="Lundell T."/>
            <person name="Morin E."/>
            <person name="Murat C."/>
            <person name="Riley R."/>
            <person name="Ohm R."/>
            <person name="Sun H."/>
            <person name="Tunlid A."/>
            <person name="Henrissat B."/>
            <person name="Grigoriev I.V."/>
            <person name="Hibbett D.S."/>
            <person name="Martin F."/>
        </authorList>
    </citation>
    <scope>NUCLEOTIDE SEQUENCE [LARGE SCALE GENOMIC DNA]</scope>
    <source>
        <strain evidence="4">F 1598</strain>
    </source>
</reference>
<evidence type="ECO:0000256" key="2">
    <source>
        <dbReference type="SAM" id="MobiDB-lite"/>
    </source>
</evidence>
<dbReference type="STRING" id="765440.A0A0C3B4L7"/>
<dbReference type="EMBL" id="KN833000">
    <property type="protein sequence ID" value="KIM81133.1"/>
    <property type="molecule type" value="Genomic_DNA"/>
</dbReference>
<evidence type="ECO:0000313" key="3">
    <source>
        <dbReference type="EMBL" id="KIM81133.1"/>
    </source>
</evidence>
<gene>
    <name evidence="3" type="ORF">PILCRDRAFT_502552</name>
</gene>
<accession>A0A0C3B4L7</accession>
<feature type="coiled-coil region" evidence="1">
    <location>
        <begin position="139"/>
        <end position="180"/>
    </location>
</feature>
<dbReference type="InParanoid" id="A0A0C3B4L7"/>
<proteinExistence type="predicted"/>
<dbReference type="Proteomes" id="UP000054166">
    <property type="component" value="Unassembled WGS sequence"/>
</dbReference>
<keyword evidence="4" id="KW-1185">Reference proteome</keyword>
<dbReference type="OrthoDB" id="3070390at2759"/>
<organism evidence="3 4">
    <name type="scientific">Piloderma croceum (strain F 1598)</name>
    <dbReference type="NCBI Taxonomy" id="765440"/>
    <lineage>
        <taxon>Eukaryota</taxon>
        <taxon>Fungi</taxon>
        <taxon>Dikarya</taxon>
        <taxon>Basidiomycota</taxon>
        <taxon>Agaricomycotina</taxon>
        <taxon>Agaricomycetes</taxon>
        <taxon>Agaricomycetidae</taxon>
        <taxon>Atheliales</taxon>
        <taxon>Atheliaceae</taxon>
        <taxon>Piloderma</taxon>
    </lineage>
</organism>
<sequence>MIVSSLFERHFPKLESTATSVPALLKHADHAKTPRGPRSTPATLPMKPQASALLPDSADPFDDGTRKQYPMYTRQPTSPDPTKIFSTTQKINYFTRELWDTRREISAAQARENALEMSLRSLDPGHGSLADPASDILESKAARKRRLDMENRLQAVEAALAVEKKRREVSEKSLADVERECRAPFVVPALLQTFMKISQIGNGSNALDGISG</sequence>
<dbReference type="HOGENOM" id="CLU_1300113_0_0_1"/>
<protein>
    <submittedName>
        <fullName evidence="3">Uncharacterized protein</fullName>
    </submittedName>
</protein>